<evidence type="ECO:0000313" key="1">
    <source>
        <dbReference type="EMBL" id="EJU05960.1"/>
    </source>
</evidence>
<organism evidence="1 2">
    <name type="scientific">Dacryopinax primogenitus (strain DJM 731)</name>
    <name type="common">Brown rot fungus</name>
    <dbReference type="NCBI Taxonomy" id="1858805"/>
    <lineage>
        <taxon>Eukaryota</taxon>
        <taxon>Fungi</taxon>
        <taxon>Dikarya</taxon>
        <taxon>Basidiomycota</taxon>
        <taxon>Agaricomycotina</taxon>
        <taxon>Dacrymycetes</taxon>
        <taxon>Dacrymycetales</taxon>
        <taxon>Dacrymycetaceae</taxon>
        <taxon>Dacryopinax</taxon>
    </lineage>
</organism>
<dbReference type="HOGENOM" id="CLU_517798_0_0_1"/>
<dbReference type="OrthoDB" id="10440855at2759"/>
<gene>
    <name evidence="1" type="ORF">DACRYDRAFT_112782</name>
</gene>
<evidence type="ECO:0000313" key="2">
    <source>
        <dbReference type="Proteomes" id="UP000030653"/>
    </source>
</evidence>
<sequence length="526" mass="58169">MGGPPPSGLRAPSLPSLDPSACSDLPIISLSLPGGCRPPSAQPAHPVPSWPPRGFDMHLGHVWRLRVPRRPHIAPWPPCLCLVLWSVSDFSRGLSMTMLRMGQFMEDGLDKLIASKEMSCPTFVPHTRRKSNENPKNPLCASLEDCALYLLGTNLPPSTWTGGCSITAWTVCCALSDGTTLIRMHEAQEFRNARGQFWRRAYTALHQAQVHERVAVLLKVANADVVGWDGFHSMVTPALNEWSASQGKNFDVENPDGTRRDVVALLKLLENGERKLMYTDQELEDVLLKYEYMVRDGKGRCYGVFPLFETPSSSGSDAETTSSDEWALASSSSNGQSRTTFYRAPHEKTLYLVAHTLVGDSSSESSRNATWSLAYPTPSLRLRPLQLLSSTDSVSYAWGLPLEETGLRRVIRLSEPGRFRPRELKQLLTLKLGEVRYLSETDMSKPGASPVLAQDISSIFRLVQHLGGVTFLPGVVDLEQELAALDRAVAAELFAESEERLCGARRESAKPPSCQSLEVMFQFLCQ</sequence>
<proteinExistence type="predicted"/>
<reference evidence="1 2" key="1">
    <citation type="journal article" date="2012" name="Science">
        <title>The Paleozoic origin of enzymatic lignin decomposition reconstructed from 31 fungal genomes.</title>
        <authorList>
            <person name="Floudas D."/>
            <person name="Binder M."/>
            <person name="Riley R."/>
            <person name="Barry K."/>
            <person name="Blanchette R.A."/>
            <person name="Henrissat B."/>
            <person name="Martinez A.T."/>
            <person name="Otillar R."/>
            <person name="Spatafora J.W."/>
            <person name="Yadav J.S."/>
            <person name="Aerts A."/>
            <person name="Benoit I."/>
            <person name="Boyd A."/>
            <person name="Carlson A."/>
            <person name="Copeland A."/>
            <person name="Coutinho P.M."/>
            <person name="de Vries R.P."/>
            <person name="Ferreira P."/>
            <person name="Findley K."/>
            <person name="Foster B."/>
            <person name="Gaskell J."/>
            <person name="Glotzer D."/>
            <person name="Gorecki P."/>
            <person name="Heitman J."/>
            <person name="Hesse C."/>
            <person name="Hori C."/>
            <person name="Igarashi K."/>
            <person name="Jurgens J.A."/>
            <person name="Kallen N."/>
            <person name="Kersten P."/>
            <person name="Kohler A."/>
            <person name="Kuees U."/>
            <person name="Kumar T.K.A."/>
            <person name="Kuo A."/>
            <person name="LaButti K."/>
            <person name="Larrondo L.F."/>
            <person name="Lindquist E."/>
            <person name="Ling A."/>
            <person name="Lombard V."/>
            <person name="Lucas S."/>
            <person name="Lundell T."/>
            <person name="Martin R."/>
            <person name="McLaughlin D.J."/>
            <person name="Morgenstern I."/>
            <person name="Morin E."/>
            <person name="Murat C."/>
            <person name="Nagy L.G."/>
            <person name="Nolan M."/>
            <person name="Ohm R.A."/>
            <person name="Patyshakuliyeva A."/>
            <person name="Rokas A."/>
            <person name="Ruiz-Duenas F.J."/>
            <person name="Sabat G."/>
            <person name="Salamov A."/>
            <person name="Samejima M."/>
            <person name="Schmutz J."/>
            <person name="Slot J.C."/>
            <person name="St John F."/>
            <person name="Stenlid J."/>
            <person name="Sun H."/>
            <person name="Sun S."/>
            <person name="Syed K."/>
            <person name="Tsang A."/>
            <person name="Wiebenga A."/>
            <person name="Young D."/>
            <person name="Pisabarro A."/>
            <person name="Eastwood D.C."/>
            <person name="Martin F."/>
            <person name="Cullen D."/>
            <person name="Grigoriev I.V."/>
            <person name="Hibbett D.S."/>
        </authorList>
    </citation>
    <scope>NUCLEOTIDE SEQUENCE [LARGE SCALE GENOMIC DNA]</scope>
    <source>
        <strain evidence="1 2">DJM-731 SS1</strain>
    </source>
</reference>
<dbReference type="GeneID" id="63684574"/>
<dbReference type="EMBL" id="JH795855">
    <property type="protein sequence ID" value="EJU05960.1"/>
    <property type="molecule type" value="Genomic_DNA"/>
</dbReference>
<accession>M5GBX7</accession>
<dbReference type="Proteomes" id="UP000030653">
    <property type="component" value="Unassembled WGS sequence"/>
</dbReference>
<dbReference type="AlphaFoldDB" id="M5GBX7"/>
<keyword evidence="2" id="KW-1185">Reference proteome</keyword>
<name>M5GBX7_DACPD</name>
<protein>
    <submittedName>
        <fullName evidence="1">Uncharacterized protein</fullName>
    </submittedName>
</protein>
<dbReference type="RefSeq" id="XP_040632854.1">
    <property type="nucleotide sequence ID" value="XM_040769512.1"/>
</dbReference>